<gene>
    <name evidence="3" type="ORF">DXH95_11805</name>
</gene>
<feature type="domain" description="Peptidoglycan beta-N-acetylmuramidase NamZ N-terminal" evidence="1">
    <location>
        <begin position="56"/>
        <end position="255"/>
    </location>
</feature>
<dbReference type="InterPro" id="IPR008302">
    <property type="entry name" value="NamZ"/>
</dbReference>
<proteinExistence type="predicted"/>
<evidence type="ECO:0000259" key="2">
    <source>
        <dbReference type="Pfam" id="PF20732"/>
    </source>
</evidence>
<keyword evidence="4" id="KW-1185">Reference proteome</keyword>
<dbReference type="PANTHER" id="PTHR42915:SF1">
    <property type="entry name" value="PEPTIDOGLYCAN BETA-N-ACETYLMURAMIDASE NAMZ"/>
    <property type="match status" value="1"/>
</dbReference>
<organism evidence="3 4">
    <name type="scientific">Sphingorhabdus pulchriflava</name>
    <dbReference type="NCBI Taxonomy" id="2292257"/>
    <lineage>
        <taxon>Bacteria</taxon>
        <taxon>Pseudomonadati</taxon>
        <taxon>Pseudomonadota</taxon>
        <taxon>Alphaproteobacteria</taxon>
        <taxon>Sphingomonadales</taxon>
        <taxon>Sphingomonadaceae</taxon>
        <taxon>Sphingorhabdus</taxon>
    </lineage>
</organism>
<dbReference type="OrthoDB" id="9801061at2"/>
<reference evidence="4" key="1">
    <citation type="submission" date="2018-08" db="EMBL/GenBank/DDBJ databases">
        <authorList>
            <person name="Kim S.-J."/>
            <person name="Jung G.-Y."/>
        </authorList>
    </citation>
    <scope>NUCLEOTIDE SEQUENCE [LARGE SCALE GENOMIC DNA]</scope>
    <source>
        <strain evidence="4">GY_G</strain>
    </source>
</reference>
<name>A0A371B552_9SPHN</name>
<dbReference type="PIRSF" id="PIRSF016719">
    <property type="entry name" value="UCP016719"/>
    <property type="match status" value="1"/>
</dbReference>
<dbReference type="PANTHER" id="PTHR42915">
    <property type="entry name" value="HYPOTHETICAL 460 KDA PROTEIN IN FEUA-SIGW INTERGENIC REGION [PRECURSOR]"/>
    <property type="match status" value="1"/>
</dbReference>
<dbReference type="Proteomes" id="UP000263833">
    <property type="component" value="Unassembled WGS sequence"/>
</dbReference>
<dbReference type="Gene3D" id="3.40.50.12170">
    <property type="entry name" value="Uncharacterised protein PF07075, DUF1343"/>
    <property type="match status" value="1"/>
</dbReference>
<dbReference type="EMBL" id="QRGP01000002">
    <property type="protein sequence ID" value="RDV02637.1"/>
    <property type="molecule type" value="Genomic_DNA"/>
</dbReference>
<dbReference type="Pfam" id="PF07075">
    <property type="entry name" value="NamZ_N"/>
    <property type="match status" value="1"/>
</dbReference>
<accession>A0A371B552</accession>
<protein>
    <submittedName>
        <fullName evidence="3">DUF1343 domain-containing protein</fullName>
    </submittedName>
</protein>
<dbReference type="InterPro" id="IPR048502">
    <property type="entry name" value="NamZ_N"/>
</dbReference>
<dbReference type="InterPro" id="IPR048503">
    <property type="entry name" value="NamZ_C"/>
</dbReference>
<sequence length="415" mass="45315">MPISRRALITMMAAAPTATRAATPRFLSRKISDIRIVPGIETLLSSRLGLLAGRRIGLVTNHTGVDRQGRRDVNLLRAANIDVGALFSPEHGIAGIAAAGEKVGHGTDLTTGLPVYSLYGSTREPTAEMLAGIDTLVFDMQDVGARFYTYPSTLMLILRAAAKAAIPVVVLDRPNPMGGELVEGPLLDPALTSFIGIFAMPVVHGMTMGELARMFVAEQKLPVDLTVIPMRGWYRGIGQLHPEHIPWIAPSPNIKWRWTPLVYPGTALFEGTNVSEGRGTKRPFEYIGAPFIHGGELSKYLNAMGIAGTKFHPKSFTPTESKYAGKLCGGVQLLTPDRASFRPFRTGVAMVKAVHDLYPKKFKFLAGTPSHFDRLAGVNWVREDIIAGKSMAEIEAKWHADEAAFRETRKPYLLY</sequence>
<evidence type="ECO:0000259" key="1">
    <source>
        <dbReference type="Pfam" id="PF07075"/>
    </source>
</evidence>
<evidence type="ECO:0000313" key="3">
    <source>
        <dbReference type="EMBL" id="RDV02637.1"/>
    </source>
</evidence>
<dbReference type="Pfam" id="PF20732">
    <property type="entry name" value="NamZ_C"/>
    <property type="match status" value="1"/>
</dbReference>
<dbReference type="Gene3D" id="3.90.1150.140">
    <property type="match status" value="1"/>
</dbReference>
<feature type="domain" description="Peptidoglycan beta-N-acetylmuramidase NamZ C-terminal" evidence="2">
    <location>
        <begin position="261"/>
        <end position="415"/>
    </location>
</feature>
<comment type="caution">
    <text evidence="3">The sequence shown here is derived from an EMBL/GenBank/DDBJ whole genome shotgun (WGS) entry which is preliminary data.</text>
</comment>
<dbReference type="GO" id="GO:0033922">
    <property type="term" value="F:peptidoglycan beta-N-acetylmuramidase activity"/>
    <property type="evidence" value="ECO:0007669"/>
    <property type="project" value="InterPro"/>
</dbReference>
<evidence type="ECO:0000313" key="4">
    <source>
        <dbReference type="Proteomes" id="UP000263833"/>
    </source>
</evidence>
<dbReference type="AlphaFoldDB" id="A0A371B552"/>